<dbReference type="InterPro" id="IPR011992">
    <property type="entry name" value="EF-hand-dom_pair"/>
</dbReference>
<dbReference type="EMBL" id="BKCJ010001374">
    <property type="protein sequence ID" value="GEU40956.1"/>
    <property type="molecule type" value="Genomic_DNA"/>
</dbReference>
<reference evidence="1" key="1">
    <citation type="journal article" date="2019" name="Sci. Rep.">
        <title>Draft genome of Tanacetum cinerariifolium, the natural source of mosquito coil.</title>
        <authorList>
            <person name="Yamashiro T."/>
            <person name="Shiraishi A."/>
            <person name="Satake H."/>
            <person name="Nakayama K."/>
        </authorList>
    </citation>
    <scope>NUCLEOTIDE SEQUENCE</scope>
</reference>
<feature type="non-terminal residue" evidence="1">
    <location>
        <position position="1"/>
    </location>
</feature>
<dbReference type="GO" id="GO:0000226">
    <property type="term" value="P:microtubule cytoskeleton organization"/>
    <property type="evidence" value="ECO:0007669"/>
    <property type="project" value="TreeGrafter"/>
</dbReference>
<dbReference type="Gene3D" id="1.10.238.10">
    <property type="entry name" value="EF-hand"/>
    <property type="match status" value="1"/>
</dbReference>
<dbReference type="GO" id="GO:0005819">
    <property type="term" value="C:spindle"/>
    <property type="evidence" value="ECO:0007669"/>
    <property type="project" value="TreeGrafter"/>
</dbReference>
<name>A0A6L2JVE1_TANCI</name>
<protein>
    <submittedName>
        <fullName evidence="1">Probable serine/threonine-protein phosphatase 2A regulatory subunit B'' subunit TON2</fullName>
    </submittedName>
</protein>
<comment type="caution">
    <text evidence="1">The sequence shown here is derived from an EMBL/GenBank/DDBJ whole genome shotgun (WGS) entry which is preliminary data.</text>
</comment>
<dbReference type="GO" id="GO:0030865">
    <property type="term" value="P:cortical cytoskeleton organization"/>
    <property type="evidence" value="ECO:0007669"/>
    <property type="project" value="TreeGrafter"/>
</dbReference>
<dbReference type="GO" id="GO:0035303">
    <property type="term" value="P:regulation of dephosphorylation"/>
    <property type="evidence" value="ECO:0007669"/>
    <property type="project" value="InterPro"/>
</dbReference>
<organism evidence="1">
    <name type="scientific">Tanacetum cinerariifolium</name>
    <name type="common">Dalmatian daisy</name>
    <name type="synonym">Chrysanthemum cinerariifolium</name>
    <dbReference type="NCBI Taxonomy" id="118510"/>
    <lineage>
        <taxon>Eukaryota</taxon>
        <taxon>Viridiplantae</taxon>
        <taxon>Streptophyta</taxon>
        <taxon>Embryophyta</taxon>
        <taxon>Tracheophyta</taxon>
        <taxon>Spermatophyta</taxon>
        <taxon>Magnoliopsida</taxon>
        <taxon>eudicotyledons</taxon>
        <taxon>Gunneridae</taxon>
        <taxon>Pentapetalae</taxon>
        <taxon>asterids</taxon>
        <taxon>campanulids</taxon>
        <taxon>Asterales</taxon>
        <taxon>Asteraceae</taxon>
        <taxon>Asteroideae</taxon>
        <taxon>Anthemideae</taxon>
        <taxon>Anthemidinae</taxon>
        <taxon>Tanacetum</taxon>
    </lineage>
</organism>
<dbReference type="SUPFAM" id="SSF47473">
    <property type="entry name" value="EF-hand"/>
    <property type="match status" value="1"/>
</dbReference>
<accession>A0A6L2JVE1</accession>
<sequence length="182" mass="21121">EVLEAKTVKVLKVGTQHNVADALTKVVEFHSTNQGNGGYIGGLIPNLAQLRDMPAEFIQMYYHIATHRFFFFCDPSREGLYKEDFAQKASKTIIRLAWEMDFESFLDITLALENRDTPEGLTYIFWCLDLHGRGYLIASDIHILFRDVHEKWVQIGNYELCTEDVRDEIWNMVKPAFKEHTC</sequence>
<evidence type="ECO:0000313" key="1">
    <source>
        <dbReference type="EMBL" id="GEU40956.1"/>
    </source>
</evidence>
<dbReference type="PANTHER" id="PTHR12085">
    <property type="entry name" value="SERINE/THREONINE-PROTEIN PHOSPHATASE 2A REGULATORY SUBUNIT B'' SUBUNIT GAMMA"/>
    <property type="match status" value="1"/>
</dbReference>
<gene>
    <name evidence="1" type="ORF">Tci_012934</name>
</gene>
<dbReference type="InterPro" id="IPR039865">
    <property type="entry name" value="PPP2R3C"/>
</dbReference>
<dbReference type="AlphaFoldDB" id="A0A6L2JVE1"/>
<dbReference type="PANTHER" id="PTHR12085:SF6">
    <property type="entry name" value="CALCIUM BINDING PROTEIN"/>
    <property type="match status" value="1"/>
</dbReference>
<proteinExistence type="predicted"/>